<dbReference type="GO" id="GO:0005874">
    <property type="term" value="C:microtubule"/>
    <property type="evidence" value="ECO:0007669"/>
    <property type="project" value="UniProtKB-KW"/>
</dbReference>
<dbReference type="GO" id="GO:0044732">
    <property type="term" value="C:mitotic spindle pole body"/>
    <property type="evidence" value="ECO:0007669"/>
    <property type="project" value="TreeGrafter"/>
</dbReference>
<dbReference type="GO" id="GO:0000922">
    <property type="term" value="C:spindle pole"/>
    <property type="evidence" value="ECO:0007669"/>
    <property type="project" value="InterPro"/>
</dbReference>
<evidence type="ECO:0000259" key="9">
    <source>
        <dbReference type="Pfam" id="PF17681"/>
    </source>
</evidence>
<feature type="coiled-coil region" evidence="7">
    <location>
        <begin position="672"/>
        <end position="710"/>
    </location>
</feature>
<evidence type="ECO:0000256" key="7">
    <source>
        <dbReference type="SAM" id="Coils"/>
    </source>
</evidence>
<evidence type="ECO:0000256" key="2">
    <source>
        <dbReference type="ARBA" id="ARBA00010337"/>
    </source>
</evidence>
<comment type="similarity">
    <text evidence="2 6">Belongs to the TUBGCP family.</text>
</comment>
<evidence type="ECO:0000313" key="10">
    <source>
        <dbReference type="EMBL" id="KAF2129583.1"/>
    </source>
</evidence>
<proteinExistence type="inferred from homology"/>
<dbReference type="GO" id="GO:0051225">
    <property type="term" value="P:spindle assembly"/>
    <property type="evidence" value="ECO:0007669"/>
    <property type="project" value="TreeGrafter"/>
</dbReference>
<dbReference type="GO" id="GO:0000278">
    <property type="term" value="P:mitotic cell cycle"/>
    <property type="evidence" value="ECO:0007669"/>
    <property type="project" value="TreeGrafter"/>
</dbReference>
<name>A0A6A6AE65_9PLEO</name>
<dbReference type="GO" id="GO:0007020">
    <property type="term" value="P:microtubule nucleation"/>
    <property type="evidence" value="ECO:0007669"/>
    <property type="project" value="InterPro"/>
</dbReference>
<dbReference type="InterPro" id="IPR040457">
    <property type="entry name" value="GCP_C"/>
</dbReference>
<keyword evidence="7" id="KW-0175">Coiled coil</keyword>
<keyword evidence="4 6" id="KW-0493">Microtubule</keyword>
<dbReference type="InterPro" id="IPR041470">
    <property type="entry name" value="GCP_N"/>
</dbReference>
<evidence type="ECO:0000256" key="3">
    <source>
        <dbReference type="ARBA" id="ARBA00022490"/>
    </source>
</evidence>
<comment type="subcellular location">
    <subcellularLocation>
        <location evidence="1 6">Cytoplasm</location>
        <location evidence="1 6">Cytoskeleton</location>
        <location evidence="1 6">Microtubule organizing center</location>
    </subcellularLocation>
</comment>
<evidence type="ECO:0000313" key="11">
    <source>
        <dbReference type="Proteomes" id="UP000799771"/>
    </source>
</evidence>
<sequence length="761" mass="85600">MLHEILLSLSGHPSALFDANPSLHVTSTATRLLSPPEAELLSSIGHLSRLHRKTRDHVAKIASSHSSTVCRAVATAITSHHLDRFQRKIIEVESRILKQDASIVGAYSIVPLAGIVNEFSEWVKLMEWLWNISNFILPSEAQSKSDIQDRKTASGAEIIDKLRTEVQTGYPDIEAAARQLGKVAEASWLRQLSTWLLYGRLPSFGASDFFVKQEDDESDELSFVVQNKFLPKFVTRQTASSILFVGKSLNQIRCLPSTSKVMSTSTTVSELELLPVHVEQLSQVVTPVSAAKLSEAVANIRLSLSRNLLQHLLPREKIVETLTILHQFFLIGRGEFAMTLIAEADEKILSRHRGLLTKPNQSVKGFLLKDTEINQILARAFSVLSTLGGEDDHTDDILDTATEILHLTTHNLSGHRPGTPGRAKDADSALPQLVNFAFDELLLSVPMSLTMDIRSPLDLFVTKADLDVYSSINAYLLAVRRAHLHLAQLWRQSSIRREHPGPPGYQYSNTAYGKTVLRRRRQRTNERTRQMRRIWATCSAAIFFLAEGEAYFQGEVVQESFKHFLSWVSGPRRSLVEGSRIASPTFPTTPGFRKSSTEGDIEQQHDPEVLALAHRQFLSSVAYSLLLTDMNFTKTLRTFCTHVDELVAYITRLNVIQQNLDLEEDEGIEDYAKNYKQDEKEMSLEMDRARRRLDSDLKALVERLREIDSERIGASAPGFKSGVTMQEGMFEPLRVGGIDRLLMKLDWGGEDEEEEQHEDLL</sequence>
<evidence type="ECO:0000256" key="1">
    <source>
        <dbReference type="ARBA" id="ARBA00004267"/>
    </source>
</evidence>
<dbReference type="InterPro" id="IPR007259">
    <property type="entry name" value="GCP"/>
</dbReference>
<evidence type="ECO:0000259" key="8">
    <source>
        <dbReference type="Pfam" id="PF04130"/>
    </source>
</evidence>
<feature type="domain" description="Gamma tubulin complex component C-terminal" evidence="8">
    <location>
        <begin position="320"/>
        <end position="747"/>
    </location>
</feature>
<dbReference type="GO" id="GO:0051011">
    <property type="term" value="F:microtubule minus-end binding"/>
    <property type="evidence" value="ECO:0007669"/>
    <property type="project" value="TreeGrafter"/>
</dbReference>
<keyword evidence="5 6" id="KW-0206">Cytoskeleton</keyword>
<dbReference type="GeneID" id="54408595"/>
<dbReference type="Pfam" id="PF04130">
    <property type="entry name" value="GCP_C_terminal"/>
    <property type="match status" value="1"/>
</dbReference>
<evidence type="ECO:0000256" key="4">
    <source>
        <dbReference type="ARBA" id="ARBA00022701"/>
    </source>
</evidence>
<reference evidence="10" key="1">
    <citation type="journal article" date="2020" name="Stud. Mycol.">
        <title>101 Dothideomycetes genomes: a test case for predicting lifestyles and emergence of pathogens.</title>
        <authorList>
            <person name="Haridas S."/>
            <person name="Albert R."/>
            <person name="Binder M."/>
            <person name="Bloem J."/>
            <person name="Labutti K."/>
            <person name="Salamov A."/>
            <person name="Andreopoulos B."/>
            <person name="Baker S."/>
            <person name="Barry K."/>
            <person name="Bills G."/>
            <person name="Bluhm B."/>
            <person name="Cannon C."/>
            <person name="Castanera R."/>
            <person name="Culley D."/>
            <person name="Daum C."/>
            <person name="Ezra D."/>
            <person name="Gonzalez J."/>
            <person name="Henrissat B."/>
            <person name="Kuo A."/>
            <person name="Liang C."/>
            <person name="Lipzen A."/>
            <person name="Lutzoni F."/>
            <person name="Magnuson J."/>
            <person name="Mondo S."/>
            <person name="Nolan M."/>
            <person name="Ohm R."/>
            <person name="Pangilinan J."/>
            <person name="Park H.-J."/>
            <person name="Ramirez L."/>
            <person name="Alfaro M."/>
            <person name="Sun H."/>
            <person name="Tritt A."/>
            <person name="Yoshinaga Y."/>
            <person name="Zwiers L.-H."/>
            <person name="Turgeon B."/>
            <person name="Goodwin S."/>
            <person name="Spatafora J."/>
            <person name="Crous P."/>
            <person name="Grigoriev I."/>
        </authorList>
    </citation>
    <scope>NUCLEOTIDE SEQUENCE</scope>
    <source>
        <strain evidence="10">CBS 119687</strain>
    </source>
</reference>
<dbReference type="GO" id="GO:0051321">
    <property type="term" value="P:meiotic cell cycle"/>
    <property type="evidence" value="ECO:0007669"/>
    <property type="project" value="TreeGrafter"/>
</dbReference>
<dbReference type="GO" id="GO:0031122">
    <property type="term" value="P:cytoplasmic microtubule organization"/>
    <property type="evidence" value="ECO:0007669"/>
    <property type="project" value="TreeGrafter"/>
</dbReference>
<dbReference type="RefSeq" id="XP_033523972.1">
    <property type="nucleotide sequence ID" value="XM_033668163.1"/>
</dbReference>
<evidence type="ECO:0000256" key="5">
    <source>
        <dbReference type="ARBA" id="ARBA00023212"/>
    </source>
</evidence>
<dbReference type="Pfam" id="PF17681">
    <property type="entry name" value="GCP_N_terminal"/>
    <property type="match status" value="1"/>
</dbReference>
<accession>A0A6A6AE65</accession>
<dbReference type="PANTHER" id="PTHR19302:SF27">
    <property type="entry name" value="GAMMA-TUBULIN COMPLEX COMPONENT 4"/>
    <property type="match status" value="1"/>
</dbReference>
<dbReference type="GO" id="GO:0000930">
    <property type="term" value="C:gamma-tubulin complex"/>
    <property type="evidence" value="ECO:0007669"/>
    <property type="project" value="UniProtKB-ARBA"/>
</dbReference>
<feature type="domain" description="Gamma tubulin complex component protein N-terminal" evidence="9">
    <location>
        <begin position="2"/>
        <end position="313"/>
    </location>
</feature>
<dbReference type="EMBL" id="ML977506">
    <property type="protein sequence ID" value="KAF2129583.1"/>
    <property type="molecule type" value="Genomic_DNA"/>
</dbReference>
<keyword evidence="11" id="KW-1185">Reference proteome</keyword>
<protein>
    <recommendedName>
        <fullName evidence="6">Spindle pole body component</fullName>
    </recommendedName>
</protein>
<dbReference type="OrthoDB" id="78652at2759"/>
<keyword evidence="3 6" id="KW-0963">Cytoplasm</keyword>
<dbReference type="Proteomes" id="UP000799771">
    <property type="component" value="Unassembled WGS sequence"/>
</dbReference>
<dbReference type="GO" id="GO:0043015">
    <property type="term" value="F:gamma-tubulin binding"/>
    <property type="evidence" value="ECO:0007669"/>
    <property type="project" value="InterPro"/>
</dbReference>
<dbReference type="Gene3D" id="1.20.120.1900">
    <property type="entry name" value="Gamma-tubulin complex, C-terminal domain"/>
    <property type="match status" value="1"/>
</dbReference>
<evidence type="ECO:0000256" key="6">
    <source>
        <dbReference type="RuleBase" id="RU363050"/>
    </source>
</evidence>
<gene>
    <name evidence="10" type="ORF">P153DRAFT_366973</name>
</gene>
<dbReference type="PANTHER" id="PTHR19302">
    <property type="entry name" value="GAMMA TUBULIN COMPLEX PROTEIN"/>
    <property type="match status" value="1"/>
</dbReference>
<dbReference type="InterPro" id="IPR042241">
    <property type="entry name" value="GCP_C_sf"/>
</dbReference>
<organism evidence="10 11">
    <name type="scientific">Dothidotthia symphoricarpi CBS 119687</name>
    <dbReference type="NCBI Taxonomy" id="1392245"/>
    <lineage>
        <taxon>Eukaryota</taxon>
        <taxon>Fungi</taxon>
        <taxon>Dikarya</taxon>
        <taxon>Ascomycota</taxon>
        <taxon>Pezizomycotina</taxon>
        <taxon>Dothideomycetes</taxon>
        <taxon>Pleosporomycetidae</taxon>
        <taxon>Pleosporales</taxon>
        <taxon>Dothidotthiaceae</taxon>
        <taxon>Dothidotthia</taxon>
    </lineage>
</organism>
<dbReference type="AlphaFoldDB" id="A0A6A6AE65"/>